<accession>A0AAV8Y0K4</accession>
<name>A0AAV8Y0K4_9CUCU</name>
<dbReference type="InterPro" id="IPR000555">
    <property type="entry name" value="JAMM/MPN+_dom"/>
</dbReference>
<dbReference type="AlphaFoldDB" id="A0AAV8Y0K4"/>
<dbReference type="PANTHER" id="PTHR10410">
    <property type="entry name" value="EUKARYOTIC TRANSLATION INITIATION FACTOR 3 -RELATED"/>
    <property type="match status" value="1"/>
</dbReference>
<dbReference type="Pfam" id="PF01398">
    <property type="entry name" value="JAB"/>
    <property type="match status" value="1"/>
</dbReference>
<gene>
    <name evidence="2" type="ORF">NQ318_020941</name>
</gene>
<dbReference type="SUPFAM" id="SSF102712">
    <property type="entry name" value="JAB1/MPN domain"/>
    <property type="match status" value="1"/>
</dbReference>
<dbReference type="GO" id="GO:0008237">
    <property type="term" value="F:metallopeptidase activity"/>
    <property type="evidence" value="ECO:0007669"/>
    <property type="project" value="InterPro"/>
</dbReference>
<sequence length="157" mass="18095">MHAEQLANKLNRPMRVLGWYHSHPHITVWPSHVDTRTQAMYQTMDPLFVGLIFSVFQSDPRLRSNQVQITCFQAYQGTSDLERREVELIIKSSPLQIYNLEGIANLPRILVQEEVDSHDTKDNNTQDELASLHNDAFKTLALVHIVSKVARHFCVMT</sequence>
<dbReference type="InterPro" id="IPR040749">
    <property type="entry name" value="BRCC36_C"/>
</dbReference>
<dbReference type="InterPro" id="IPR037518">
    <property type="entry name" value="MPN"/>
</dbReference>
<dbReference type="Proteomes" id="UP001162162">
    <property type="component" value="Unassembled WGS sequence"/>
</dbReference>
<evidence type="ECO:0000259" key="1">
    <source>
        <dbReference type="PROSITE" id="PS50249"/>
    </source>
</evidence>
<reference evidence="2" key="1">
    <citation type="journal article" date="2023" name="Insect Mol. Biol.">
        <title>Genome sequencing provides insights into the evolution of gene families encoding plant cell wall-degrading enzymes in longhorned beetles.</title>
        <authorList>
            <person name="Shin N.R."/>
            <person name="Okamura Y."/>
            <person name="Kirsch R."/>
            <person name="Pauchet Y."/>
        </authorList>
    </citation>
    <scope>NUCLEOTIDE SEQUENCE</scope>
    <source>
        <strain evidence="2">AMC_N1</strain>
    </source>
</reference>
<feature type="domain" description="MPN" evidence="1">
    <location>
        <begin position="1"/>
        <end position="71"/>
    </location>
</feature>
<proteinExistence type="predicted"/>
<evidence type="ECO:0000313" key="3">
    <source>
        <dbReference type="Proteomes" id="UP001162162"/>
    </source>
</evidence>
<dbReference type="PROSITE" id="PS50249">
    <property type="entry name" value="MPN"/>
    <property type="match status" value="1"/>
</dbReference>
<comment type="caution">
    <text evidence="2">The sequence shown here is derived from an EMBL/GenBank/DDBJ whole genome shotgun (WGS) entry which is preliminary data.</text>
</comment>
<dbReference type="Gene3D" id="3.40.140.10">
    <property type="entry name" value="Cytidine Deaminase, domain 2"/>
    <property type="match status" value="1"/>
</dbReference>
<dbReference type="Pfam" id="PF18110">
    <property type="entry name" value="BRCC36_C"/>
    <property type="match status" value="1"/>
</dbReference>
<protein>
    <recommendedName>
        <fullName evidence="1">MPN domain-containing protein</fullName>
    </recommendedName>
</protein>
<keyword evidence="3" id="KW-1185">Reference proteome</keyword>
<evidence type="ECO:0000313" key="2">
    <source>
        <dbReference type="EMBL" id="KAJ8944885.1"/>
    </source>
</evidence>
<dbReference type="EMBL" id="JAPWTK010000235">
    <property type="protein sequence ID" value="KAJ8944885.1"/>
    <property type="molecule type" value="Genomic_DNA"/>
</dbReference>
<dbReference type="InterPro" id="IPR050242">
    <property type="entry name" value="JAMM_MPN+_peptidase_M67A"/>
</dbReference>
<organism evidence="2 3">
    <name type="scientific">Aromia moschata</name>
    <dbReference type="NCBI Taxonomy" id="1265417"/>
    <lineage>
        <taxon>Eukaryota</taxon>
        <taxon>Metazoa</taxon>
        <taxon>Ecdysozoa</taxon>
        <taxon>Arthropoda</taxon>
        <taxon>Hexapoda</taxon>
        <taxon>Insecta</taxon>
        <taxon>Pterygota</taxon>
        <taxon>Neoptera</taxon>
        <taxon>Endopterygota</taxon>
        <taxon>Coleoptera</taxon>
        <taxon>Polyphaga</taxon>
        <taxon>Cucujiformia</taxon>
        <taxon>Chrysomeloidea</taxon>
        <taxon>Cerambycidae</taxon>
        <taxon>Cerambycinae</taxon>
        <taxon>Callichromatini</taxon>
        <taxon>Aromia</taxon>
    </lineage>
</organism>